<dbReference type="EMBL" id="NSIT01000710">
    <property type="protein sequence ID" value="PJE77357.1"/>
    <property type="molecule type" value="Genomic_DNA"/>
</dbReference>
<evidence type="ECO:0000313" key="2">
    <source>
        <dbReference type="EMBL" id="PJE77357.1"/>
    </source>
</evidence>
<keyword evidence="1" id="KW-0812">Transmembrane</keyword>
<protein>
    <submittedName>
        <fullName evidence="2">Uncharacterized protein</fullName>
    </submittedName>
</protein>
<proteinExistence type="predicted"/>
<dbReference type="AlphaFoldDB" id="A0A2H9T2B5"/>
<keyword evidence="1" id="KW-0472">Membrane</keyword>
<evidence type="ECO:0000256" key="1">
    <source>
        <dbReference type="SAM" id="Phobius"/>
    </source>
</evidence>
<gene>
    <name evidence="2" type="ORF">CI610_03721</name>
</gene>
<feature type="transmembrane region" description="Helical" evidence="1">
    <location>
        <begin position="34"/>
        <end position="50"/>
    </location>
</feature>
<sequence length="52" mass="6143">MRMFASPHKHTFMCTVFIFNKSLALAFKFSIKILGVHIYITYFLVKSMILQK</sequence>
<name>A0A2H9T2B5_9ZZZZ</name>
<keyword evidence="1" id="KW-1133">Transmembrane helix</keyword>
<reference evidence="2" key="1">
    <citation type="journal article" date="2017" name="Appl. Environ. Microbiol.">
        <title>Molecular characterization of an Endozoicomonas-like organism causing infection in king scallop Pecten maximus L.</title>
        <authorList>
            <person name="Cano I."/>
            <person name="van Aerle R."/>
            <person name="Ross S."/>
            <person name="Verner-Jeffreys D.W."/>
            <person name="Paley R.K."/>
            <person name="Rimmer G."/>
            <person name="Ryder D."/>
            <person name="Hooper P."/>
            <person name="Stone D."/>
            <person name="Feist S.W."/>
        </authorList>
    </citation>
    <scope>NUCLEOTIDE SEQUENCE</scope>
</reference>
<organism evidence="2">
    <name type="scientific">invertebrate metagenome</name>
    <dbReference type="NCBI Taxonomy" id="1711999"/>
    <lineage>
        <taxon>unclassified sequences</taxon>
        <taxon>metagenomes</taxon>
        <taxon>organismal metagenomes</taxon>
    </lineage>
</organism>
<accession>A0A2H9T2B5</accession>
<comment type="caution">
    <text evidence="2">The sequence shown here is derived from an EMBL/GenBank/DDBJ whole genome shotgun (WGS) entry which is preliminary data.</text>
</comment>